<dbReference type="PANTHER" id="PTHR34219:SF1">
    <property type="entry name" value="PEPSY DOMAIN-CONTAINING PROTEIN"/>
    <property type="match status" value="1"/>
</dbReference>
<dbReference type="RefSeq" id="WP_150084117.1">
    <property type="nucleotide sequence ID" value="NZ_VWRN01000050.1"/>
</dbReference>
<keyword evidence="1" id="KW-1133">Transmembrane helix</keyword>
<reference evidence="2 3" key="1">
    <citation type="submission" date="2019-09" db="EMBL/GenBank/DDBJ databases">
        <title>Isolation of a novel species in the genus Cupriavidus from patients with sepsis using whole genome sequencing.</title>
        <authorList>
            <person name="Kweon O.J."/>
            <person name="Lee M.-K."/>
        </authorList>
    </citation>
    <scope>NUCLEOTIDE SEQUENCE [LARGE SCALE GENOMIC DNA]</scope>
    <source>
        <strain evidence="2 3">MKL-01</strain>
    </source>
</reference>
<dbReference type="Pfam" id="PF03929">
    <property type="entry name" value="PepSY_TM"/>
    <property type="match status" value="1"/>
</dbReference>
<feature type="transmembrane region" description="Helical" evidence="1">
    <location>
        <begin position="156"/>
        <end position="177"/>
    </location>
</feature>
<dbReference type="AlphaFoldDB" id="A0A5M8ABU0"/>
<evidence type="ECO:0000256" key="1">
    <source>
        <dbReference type="SAM" id="Phobius"/>
    </source>
</evidence>
<dbReference type="InterPro" id="IPR005625">
    <property type="entry name" value="PepSY-ass_TM"/>
</dbReference>
<feature type="transmembrane region" description="Helical" evidence="1">
    <location>
        <begin position="203"/>
        <end position="225"/>
    </location>
</feature>
<name>A0A5M8ABU0_9BURK</name>
<gene>
    <name evidence="2" type="ORF">F1599_18860</name>
</gene>
<keyword evidence="1" id="KW-0812">Transmembrane</keyword>
<comment type="caution">
    <text evidence="2">The sequence shown here is derived from an EMBL/GenBank/DDBJ whole genome shotgun (WGS) entry which is preliminary data.</text>
</comment>
<proteinExistence type="predicted"/>
<dbReference type="Proteomes" id="UP000324324">
    <property type="component" value="Unassembled WGS sequence"/>
</dbReference>
<feature type="transmembrane region" description="Helical" evidence="1">
    <location>
        <begin position="26"/>
        <end position="50"/>
    </location>
</feature>
<feature type="transmembrane region" description="Helical" evidence="1">
    <location>
        <begin position="393"/>
        <end position="414"/>
    </location>
</feature>
<sequence>MSVPTPRSPAAAPAPTSAAHRTLWRWHFYAGLFVMPFLIVLAITGTIYCFQPQIEPLLYPGLLRVTPQGEPLSPQTLLERARAAAPAGAVATTYTMRNDPRASAEFIFRLPSGNSESLYLDPYSGAVLGSLSVEDRFMKQVRLLHRALLVGKPGELLMELAGCWTLVMIATGLAMWWPRLRESGVRAFAMRPASGRRGRWKEIHLMLGASLAIGALAFVLSGLPWTAFWGKQFKAITTAANLGRPGDAGAGHTHAPVREGNHAAHGDHRRHGGTMESLPLSEVPWATGLTAVPVGTSASAGHAPIGLDRVVAIAGSRGAGAGCQVALPGTPDAVYSVSCFPSDPKAERTLHIDPHSGNIVRDIRYDDYGPVAKAVSYGTSLHMGRYFGLANQIACAAISLGLMALAITGFVMWIKRKPANALGAPSRPSSPPPMRAWIAGLAVLGAIFPLMGVTMLLVWLIDRLVDRAAGVPSRPVRQ</sequence>
<dbReference type="EMBL" id="VWRN01000050">
    <property type="protein sequence ID" value="KAA6119566.1"/>
    <property type="molecule type" value="Genomic_DNA"/>
</dbReference>
<feature type="transmembrane region" description="Helical" evidence="1">
    <location>
        <begin position="434"/>
        <end position="461"/>
    </location>
</feature>
<keyword evidence="1" id="KW-0472">Membrane</keyword>
<evidence type="ECO:0000313" key="3">
    <source>
        <dbReference type="Proteomes" id="UP000324324"/>
    </source>
</evidence>
<dbReference type="PANTHER" id="PTHR34219">
    <property type="entry name" value="IRON-REGULATED INNER MEMBRANE PROTEIN-RELATED"/>
    <property type="match status" value="1"/>
</dbReference>
<protein>
    <submittedName>
        <fullName evidence="2">PepSY domain-containing protein</fullName>
    </submittedName>
</protein>
<accession>A0A5M8ABU0</accession>
<keyword evidence="3" id="KW-1185">Reference proteome</keyword>
<evidence type="ECO:0000313" key="2">
    <source>
        <dbReference type="EMBL" id="KAA6119566.1"/>
    </source>
</evidence>
<organism evidence="2 3">
    <name type="scientific">Cupriavidus cauae</name>
    <dbReference type="NCBI Taxonomy" id="2608999"/>
    <lineage>
        <taxon>Bacteria</taxon>
        <taxon>Pseudomonadati</taxon>
        <taxon>Pseudomonadota</taxon>
        <taxon>Betaproteobacteria</taxon>
        <taxon>Burkholderiales</taxon>
        <taxon>Burkholderiaceae</taxon>
        <taxon>Cupriavidus</taxon>
    </lineage>
</organism>